<comment type="similarity">
    <text evidence="3">Belongs to the dCTP deaminase family.</text>
</comment>
<dbReference type="PANTHER" id="PTHR42680">
    <property type="entry name" value="DCTP DEAMINASE"/>
    <property type="match status" value="1"/>
</dbReference>
<feature type="site" description="Important for bifunctional activity" evidence="3">
    <location>
        <begin position="124"/>
        <end position="125"/>
    </location>
</feature>
<feature type="binding site" evidence="3">
    <location>
        <position position="156"/>
    </location>
    <ligand>
        <name>dCTP</name>
        <dbReference type="ChEBI" id="CHEBI:61481"/>
    </ligand>
</feature>
<comment type="pathway">
    <text evidence="3">Pyrimidine metabolism; dUMP biosynthesis; dUMP from dCTP: step 1/1.</text>
</comment>
<evidence type="ECO:0000256" key="4">
    <source>
        <dbReference type="SAM" id="MobiDB-lite"/>
    </source>
</evidence>
<dbReference type="NCBIfam" id="TIGR02274">
    <property type="entry name" value="dCTP_deam"/>
    <property type="match status" value="1"/>
</dbReference>
<dbReference type="HAMAP" id="MF_00146">
    <property type="entry name" value="dCTP_deaminase"/>
    <property type="match status" value="1"/>
</dbReference>
<sequence length="194" mass="21909">MVILSDRDLEKLIEEEDAIYVEEGPELDLEKQLGSASVDLRVGYLFRYLERGEIAEIDTKDLEDYKDSTREIRVDRGEPLCLSPGQFLLGTTIESIKVPEDMVARVEGRSSYARLGFIPHAAAGYIDPGFEGQITLEIKNLAEVPVKIYPEDRVCQAVFEKLTTEVDTSYGERPDSKYMHQKGATESNLDLERS</sequence>
<dbReference type="InterPro" id="IPR036157">
    <property type="entry name" value="dUTPase-like_sf"/>
</dbReference>
<comment type="function">
    <text evidence="3">Bifunctional enzyme that catalyzes both the deamination of dCTP to dUTP and the hydrolysis of dUTP to dUMP without releasing the toxic dUTP intermediate.</text>
</comment>
<dbReference type="GO" id="GO:0006226">
    <property type="term" value="P:dUMP biosynthetic process"/>
    <property type="evidence" value="ECO:0007669"/>
    <property type="project" value="UniProtKB-UniRule"/>
</dbReference>
<feature type="binding site" evidence="3">
    <location>
        <position position="170"/>
    </location>
    <ligand>
        <name>dCTP</name>
        <dbReference type="ChEBI" id="CHEBI:61481"/>
    </ligand>
</feature>
<evidence type="ECO:0000256" key="1">
    <source>
        <dbReference type="ARBA" id="ARBA00022801"/>
    </source>
</evidence>
<dbReference type="Gene3D" id="2.70.40.10">
    <property type="match status" value="1"/>
</dbReference>
<dbReference type="UniPathway" id="UPA00610">
    <property type="reaction ID" value="UER00667"/>
</dbReference>
<dbReference type="Proteomes" id="UP000070263">
    <property type="component" value="Unassembled WGS sequence"/>
</dbReference>
<dbReference type="CDD" id="cd07557">
    <property type="entry name" value="trimeric_dUTPase"/>
    <property type="match status" value="1"/>
</dbReference>
<proteinExistence type="inferred from homology"/>
<comment type="catalytic activity">
    <reaction evidence="3">
        <text>dCTP + 2 H2O = dUMP + NH4(+) + diphosphate</text>
        <dbReference type="Rhea" id="RHEA:19205"/>
        <dbReference type="ChEBI" id="CHEBI:15377"/>
        <dbReference type="ChEBI" id="CHEBI:28938"/>
        <dbReference type="ChEBI" id="CHEBI:33019"/>
        <dbReference type="ChEBI" id="CHEBI:61481"/>
        <dbReference type="ChEBI" id="CHEBI:246422"/>
        <dbReference type="EC" id="3.5.4.30"/>
    </reaction>
</comment>
<feature type="binding site" evidence="3">
    <location>
        <position position="177"/>
    </location>
    <ligand>
        <name>dCTP</name>
        <dbReference type="ChEBI" id="CHEBI:61481"/>
    </ligand>
</feature>
<comment type="subunit">
    <text evidence="3">Homotrimer.</text>
</comment>
<organism evidence="5 6">
    <name type="scientific">candidate division MSBL1 archaeon SCGC-AAA382A20</name>
    <dbReference type="NCBI Taxonomy" id="1698280"/>
    <lineage>
        <taxon>Archaea</taxon>
        <taxon>Methanobacteriati</taxon>
        <taxon>Methanobacteriota</taxon>
        <taxon>candidate division MSBL1</taxon>
    </lineage>
</organism>
<evidence type="ECO:0000313" key="5">
    <source>
        <dbReference type="EMBL" id="KXB06685.1"/>
    </source>
</evidence>
<protein>
    <recommendedName>
        <fullName evidence="3">dCTP deaminase, dUMP-forming</fullName>
        <ecNumber evidence="3">3.5.4.30</ecNumber>
    </recommendedName>
    <alternativeName>
        <fullName evidence="3">Bifunctional dCTP deaminase:dUTPase</fullName>
    </alternativeName>
    <alternativeName>
        <fullName evidence="3">DCD-DUT</fullName>
    </alternativeName>
</protein>
<keyword evidence="6" id="KW-1185">Reference proteome</keyword>
<dbReference type="PANTHER" id="PTHR42680:SF3">
    <property type="entry name" value="DCTP DEAMINASE"/>
    <property type="match status" value="1"/>
</dbReference>
<dbReference type="EC" id="3.5.4.30" evidence="3"/>
<evidence type="ECO:0000256" key="3">
    <source>
        <dbReference type="HAMAP-Rule" id="MF_00146"/>
    </source>
</evidence>
<feature type="binding site" evidence="3">
    <location>
        <begin position="109"/>
        <end position="114"/>
    </location>
    <ligand>
        <name>dCTP</name>
        <dbReference type="ChEBI" id="CHEBI:61481"/>
    </ligand>
</feature>
<feature type="binding site" evidence="3">
    <location>
        <begin position="135"/>
        <end position="137"/>
    </location>
    <ligand>
        <name>dCTP</name>
        <dbReference type="ChEBI" id="CHEBI:61481"/>
    </ligand>
</feature>
<dbReference type="SUPFAM" id="SSF51283">
    <property type="entry name" value="dUTPase-like"/>
    <property type="match status" value="1"/>
</dbReference>
<dbReference type="EMBL" id="LHYE01000035">
    <property type="protein sequence ID" value="KXB06685.1"/>
    <property type="molecule type" value="Genomic_DNA"/>
</dbReference>
<comment type="caution">
    <text evidence="5">The sequence shown here is derived from an EMBL/GenBank/DDBJ whole genome shotgun (WGS) entry which is preliminary data.</text>
</comment>
<keyword evidence="3" id="KW-0547">Nucleotide-binding</keyword>
<dbReference type="GO" id="GO:0015949">
    <property type="term" value="P:nucleobase-containing small molecule interconversion"/>
    <property type="evidence" value="ECO:0007669"/>
    <property type="project" value="TreeGrafter"/>
</dbReference>
<evidence type="ECO:0000313" key="6">
    <source>
        <dbReference type="Proteomes" id="UP000070263"/>
    </source>
</evidence>
<dbReference type="InterPro" id="IPR011962">
    <property type="entry name" value="dCTP_deaminase"/>
</dbReference>
<dbReference type="GO" id="GO:0000166">
    <property type="term" value="F:nucleotide binding"/>
    <property type="evidence" value="ECO:0007669"/>
    <property type="project" value="UniProtKB-KW"/>
</dbReference>
<gene>
    <name evidence="3" type="primary">dcd</name>
    <name evidence="5" type="ORF">AKJ51_03180</name>
</gene>
<evidence type="ECO:0000256" key="2">
    <source>
        <dbReference type="ARBA" id="ARBA00023080"/>
    </source>
</evidence>
<keyword evidence="1 3" id="KW-0378">Hydrolase</keyword>
<dbReference type="GO" id="GO:0033973">
    <property type="term" value="F:dCTP deaminase (dUMP-forming) activity"/>
    <property type="evidence" value="ECO:0007669"/>
    <property type="project" value="UniProtKB-UniRule"/>
</dbReference>
<keyword evidence="2 3" id="KW-0546">Nucleotide metabolism</keyword>
<feature type="binding site" evidence="3">
    <location>
        <position position="181"/>
    </location>
    <ligand>
        <name>dCTP</name>
        <dbReference type="ChEBI" id="CHEBI:61481"/>
    </ligand>
</feature>
<dbReference type="GO" id="GO:0006229">
    <property type="term" value="P:dUTP biosynthetic process"/>
    <property type="evidence" value="ECO:0007669"/>
    <property type="project" value="InterPro"/>
</dbReference>
<accession>A0A133VJS9</accession>
<feature type="region of interest" description="Disordered" evidence="4">
    <location>
        <begin position="170"/>
        <end position="194"/>
    </location>
</feature>
<name>A0A133VJS9_9EURY</name>
<dbReference type="PATRIC" id="fig|1698280.3.peg.631"/>
<dbReference type="AlphaFoldDB" id="A0A133VJS9"/>
<dbReference type="GO" id="GO:0008829">
    <property type="term" value="F:dCTP deaminase activity"/>
    <property type="evidence" value="ECO:0007669"/>
    <property type="project" value="InterPro"/>
</dbReference>
<dbReference type="Pfam" id="PF22769">
    <property type="entry name" value="DCD"/>
    <property type="match status" value="1"/>
</dbReference>
<feature type="binding site" evidence="3">
    <location>
        <position position="127"/>
    </location>
    <ligand>
        <name>dCTP</name>
        <dbReference type="ChEBI" id="CHEBI:61481"/>
    </ligand>
</feature>
<dbReference type="InterPro" id="IPR033704">
    <property type="entry name" value="dUTPase_trimeric"/>
</dbReference>
<reference evidence="5 6" key="1">
    <citation type="journal article" date="2016" name="Sci. Rep.">
        <title>Metabolic traits of an uncultured archaeal lineage -MSBL1- from brine pools of the Red Sea.</title>
        <authorList>
            <person name="Mwirichia R."/>
            <person name="Alam I."/>
            <person name="Rashid M."/>
            <person name="Vinu M."/>
            <person name="Ba-Alawi W."/>
            <person name="Anthony Kamau A."/>
            <person name="Kamanda Ngugi D."/>
            <person name="Goker M."/>
            <person name="Klenk H.P."/>
            <person name="Bajic V."/>
            <person name="Stingl U."/>
        </authorList>
    </citation>
    <scope>NUCLEOTIDE SEQUENCE [LARGE SCALE GENOMIC DNA]</scope>
    <source>
        <strain evidence="5">SCGC-AAA382A20</strain>
    </source>
</reference>
<feature type="active site" description="Proton donor/acceptor" evidence="3">
    <location>
        <position position="137"/>
    </location>
</feature>